<feature type="transmembrane region" description="Helical" evidence="6">
    <location>
        <begin position="411"/>
        <end position="430"/>
    </location>
</feature>
<feature type="transmembrane region" description="Helical" evidence="6">
    <location>
        <begin position="42"/>
        <end position="61"/>
    </location>
</feature>
<evidence type="ECO:0000256" key="5">
    <source>
        <dbReference type="PROSITE-ProRule" id="PRU00339"/>
    </source>
</evidence>
<feature type="repeat" description="TPR" evidence="5">
    <location>
        <begin position="700"/>
        <end position="733"/>
    </location>
</feature>
<dbReference type="InterPro" id="IPR019734">
    <property type="entry name" value="TPR_rpt"/>
</dbReference>
<accession>A0A1F8F494</accession>
<sequence length="748" mass="84718">MNKNNSRESGLAKFLRFGIYLTAFTPLIIFKDFISPFHFGKVIIFRSLIEILGAAYLILILKDRSYLPRRDKIFWAFLFFTLAFTLTTLTSILQYPSFWGSLERMGGLWTFWHYFVFFVILTSVLTKREHWQTLLNLTIFAGVLSAFYGFGQKTNIEFFIGSGGRTRIFGTLGNAALFAGYEILLVFLSLTMYFNSQNTQNRKTLYLFAFVIASIAVLMTAVRGSLLGYAAGLMVFSFLWAKRNRSRVGKLAFKTLIASAVLFIIFSSIFNDSSFVKSSRYLSRITNLSLTAVTVQTRFWAWQAGLKGWSESPKTVILGWGPENFNIPFSKYFNPQFFTGPGAETLFDRAHNMFIEILVTMGAIGLLAYLSIFVALFASLRKLLRDNNFFIYSVGLISAIIAYMIHNSFIFDTSANLIVFFTVAGCVSYLDLARKNESRAVSGVTIKNRAFINMLAVILVIIVPVLIYKTNVLPAKANYAVTRAITRSWDGDFDGALKKYTEALSYDVPGKYEYRHRFAQYLVGQGGPSVKEKKVRDAYVFAMVEIDKNIQENPVDYLPHLYGSRLNIVLGKDDSKSSYNDRALDYAMKALELSPTFIRTYFEIAQAYINKGNYPKAIEFFQKAVDLNPKTGVSNWYLGTVKIESGDPSGLNDMERAIQNGYGPSEQDYLRLINIYTKTNDFIHIAGIYENLIKVKPDNPQYYASLATAYARLGRIDDAVAMARKAVQVDSSFELDARVFLRSLGREL</sequence>
<feature type="domain" description="O-antigen ligase-related" evidence="7">
    <location>
        <begin position="208"/>
        <end position="370"/>
    </location>
</feature>
<feature type="transmembrane region" description="Helical" evidence="6">
    <location>
        <begin position="389"/>
        <end position="405"/>
    </location>
</feature>
<dbReference type="PROSITE" id="PS50005">
    <property type="entry name" value="TPR"/>
    <property type="match status" value="2"/>
</dbReference>
<evidence type="ECO:0000313" key="9">
    <source>
        <dbReference type="Proteomes" id="UP000178023"/>
    </source>
</evidence>
<evidence type="ECO:0000256" key="2">
    <source>
        <dbReference type="ARBA" id="ARBA00022692"/>
    </source>
</evidence>
<feature type="transmembrane region" description="Helical" evidence="6">
    <location>
        <begin position="353"/>
        <end position="377"/>
    </location>
</feature>
<feature type="transmembrane region" description="Helical" evidence="6">
    <location>
        <begin position="450"/>
        <end position="468"/>
    </location>
</feature>
<name>A0A1F8F494_9BACT</name>
<feature type="transmembrane region" description="Helical" evidence="6">
    <location>
        <begin position="73"/>
        <end position="95"/>
    </location>
</feature>
<proteinExistence type="predicted"/>
<dbReference type="InterPro" id="IPR007016">
    <property type="entry name" value="O-antigen_ligase-rel_domated"/>
</dbReference>
<feature type="transmembrane region" description="Helical" evidence="6">
    <location>
        <begin position="133"/>
        <end position="151"/>
    </location>
</feature>
<organism evidence="8 9">
    <name type="scientific">Candidatus Yanofskybacteria bacterium RIFCSPHIGHO2_01_FULL_45_42</name>
    <dbReference type="NCBI Taxonomy" id="1802671"/>
    <lineage>
        <taxon>Bacteria</taxon>
        <taxon>Candidatus Yanofskyibacteriota</taxon>
    </lineage>
</organism>
<dbReference type="Pfam" id="PF04932">
    <property type="entry name" value="Wzy_C"/>
    <property type="match status" value="1"/>
</dbReference>
<protein>
    <recommendedName>
        <fullName evidence="7">O-antigen ligase-related domain-containing protein</fullName>
    </recommendedName>
</protein>
<evidence type="ECO:0000256" key="6">
    <source>
        <dbReference type="SAM" id="Phobius"/>
    </source>
</evidence>
<reference evidence="8 9" key="1">
    <citation type="journal article" date="2016" name="Nat. Commun.">
        <title>Thousands of microbial genomes shed light on interconnected biogeochemical processes in an aquifer system.</title>
        <authorList>
            <person name="Anantharaman K."/>
            <person name="Brown C.T."/>
            <person name="Hug L.A."/>
            <person name="Sharon I."/>
            <person name="Castelle C.J."/>
            <person name="Probst A.J."/>
            <person name="Thomas B.C."/>
            <person name="Singh A."/>
            <person name="Wilkins M.J."/>
            <person name="Karaoz U."/>
            <person name="Brodie E.L."/>
            <person name="Williams K.H."/>
            <person name="Hubbard S.S."/>
            <person name="Banfield J.F."/>
        </authorList>
    </citation>
    <scope>NUCLEOTIDE SEQUENCE [LARGE SCALE GENOMIC DNA]</scope>
</reference>
<dbReference type="Gene3D" id="1.25.40.10">
    <property type="entry name" value="Tetratricopeptide repeat domain"/>
    <property type="match status" value="1"/>
</dbReference>
<dbReference type="EMBL" id="MGJL01000013">
    <property type="protein sequence ID" value="OGN07975.1"/>
    <property type="molecule type" value="Genomic_DNA"/>
</dbReference>
<feature type="transmembrane region" description="Helical" evidence="6">
    <location>
        <begin position="12"/>
        <end position="30"/>
    </location>
</feature>
<feature type="transmembrane region" description="Helical" evidence="6">
    <location>
        <begin position="204"/>
        <end position="220"/>
    </location>
</feature>
<dbReference type="AlphaFoldDB" id="A0A1F8F494"/>
<evidence type="ECO:0000313" key="8">
    <source>
        <dbReference type="EMBL" id="OGN07975.1"/>
    </source>
</evidence>
<feature type="transmembrane region" description="Helical" evidence="6">
    <location>
        <begin position="226"/>
        <end position="242"/>
    </location>
</feature>
<dbReference type="PROSITE" id="PS50293">
    <property type="entry name" value="TPR_REGION"/>
    <property type="match status" value="1"/>
</dbReference>
<evidence type="ECO:0000259" key="7">
    <source>
        <dbReference type="Pfam" id="PF04932"/>
    </source>
</evidence>
<dbReference type="GO" id="GO:0016020">
    <property type="term" value="C:membrane"/>
    <property type="evidence" value="ECO:0007669"/>
    <property type="project" value="UniProtKB-SubCell"/>
</dbReference>
<evidence type="ECO:0000256" key="1">
    <source>
        <dbReference type="ARBA" id="ARBA00004141"/>
    </source>
</evidence>
<dbReference type="Pfam" id="PF13432">
    <property type="entry name" value="TPR_16"/>
    <property type="match status" value="1"/>
</dbReference>
<comment type="caution">
    <text evidence="8">The sequence shown here is derived from an EMBL/GenBank/DDBJ whole genome shotgun (WGS) entry which is preliminary data.</text>
</comment>
<dbReference type="InterPro" id="IPR051533">
    <property type="entry name" value="WaaL-like"/>
</dbReference>
<feature type="transmembrane region" description="Helical" evidence="6">
    <location>
        <begin position="171"/>
        <end position="192"/>
    </location>
</feature>
<keyword evidence="4 6" id="KW-0472">Membrane</keyword>
<dbReference type="SUPFAM" id="SSF48452">
    <property type="entry name" value="TPR-like"/>
    <property type="match status" value="1"/>
</dbReference>
<keyword evidence="5" id="KW-0802">TPR repeat</keyword>
<feature type="transmembrane region" description="Helical" evidence="6">
    <location>
        <begin position="107"/>
        <end position="126"/>
    </location>
</feature>
<keyword evidence="2 6" id="KW-0812">Transmembrane</keyword>
<dbReference type="InterPro" id="IPR011990">
    <property type="entry name" value="TPR-like_helical_dom_sf"/>
</dbReference>
<dbReference type="Proteomes" id="UP000178023">
    <property type="component" value="Unassembled WGS sequence"/>
</dbReference>
<gene>
    <name evidence="8" type="ORF">A2750_01665</name>
</gene>
<dbReference type="PANTHER" id="PTHR37422">
    <property type="entry name" value="TEICHURONIC ACID BIOSYNTHESIS PROTEIN TUAE"/>
    <property type="match status" value="1"/>
</dbReference>
<dbReference type="Pfam" id="PF00515">
    <property type="entry name" value="TPR_1"/>
    <property type="match status" value="1"/>
</dbReference>
<evidence type="ECO:0000256" key="4">
    <source>
        <dbReference type="ARBA" id="ARBA00023136"/>
    </source>
</evidence>
<keyword evidence="3 6" id="KW-1133">Transmembrane helix</keyword>
<dbReference type="PANTHER" id="PTHR37422:SF13">
    <property type="entry name" value="LIPOPOLYSACCHARIDE BIOSYNTHESIS PROTEIN PA4999-RELATED"/>
    <property type="match status" value="1"/>
</dbReference>
<feature type="repeat" description="TPR" evidence="5">
    <location>
        <begin position="598"/>
        <end position="631"/>
    </location>
</feature>
<comment type="subcellular location">
    <subcellularLocation>
        <location evidence="1">Membrane</location>
        <topology evidence="1">Multi-pass membrane protein</topology>
    </subcellularLocation>
</comment>
<evidence type="ECO:0000256" key="3">
    <source>
        <dbReference type="ARBA" id="ARBA00022989"/>
    </source>
</evidence>
<feature type="transmembrane region" description="Helical" evidence="6">
    <location>
        <begin position="251"/>
        <end position="270"/>
    </location>
</feature>
<dbReference type="SMART" id="SM00028">
    <property type="entry name" value="TPR"/>
    <property type="match status" value="2"/>
</dbReference>